<feature type="transmembrane region" description="Helical" evidence="2">
    <location>
        <begin position="74"/>
        <end position="98"/>
    </location>
</feature>
<keyword evidence="2" id="KW-0472">Membrane</keyword>
<keyword evidence="2" id="KW-0812">Transmembrane</keyword>
<dbReference type="AlphaFoldDB" id="A0A326UUE8"/>
<sequence>MLQLPLVLFIVMAEVTVGSVCVMVFLDWRNEVRRSFLITYAFIYLFLAVLTYLAQQNFASAELLNSFAHLDHAWTGYLSLPLLVFAILLLFYAIFLIADKSAGGDGKEKMEKAAEEAIAEGKTAPAKFSVARLLRYVSGAATIVVGLIAILVMAMVFRPLAASVLSGGVTVAVFFVATFALGGVMTAMWLGHWYLNTPALTEKPLLFATNIVLISLLLQLVLSFFTGPVIASAQKQPQTNNQPTVTASTPAPGEKDPNKIVKPANQPTVAPISVDGMHWLQIAVGFVFPLILGGLTWKLVRDRSFQSATGMLYLVVTLTLAGEIMARGLFLGGL</sequence>
<evidence type="ECO:0000256" key="2">
    <source>
        <dbReference type="SAM" id="Phobius"/>
    </source>
</evidence>
<protein>
    <submittedName>
        <fullName evidence="3">Uncharacterized protein</fullName>
    </submittedName>
</protein>
<feature type="transmembrane region" description="Helical" evidence="2">
    <location>
        <begin position="136"/>
        <end position="157"/>
    </location>
</feature>
<proteinExistence type="predicted"/>
<gene>
    <name evidence="3" type="ORF">EI42_00416</name>
</gene>
<dbReference type="EMBL" id="QKUF01000001">
    <property type="protein sequence ID" value="PZW36243.1"/>
    <property type="molecule type" value="Genomic_DNA"/>
</dbReference>
<feature type="transmembrane region" description="Helical" evidence="2">
    <location>
        <begin position="312"/>
        <end position="330"/>
    </location>
</feature>
<dbReference type="OrthoDB" id="5290318at2"/>
<dbReference type="RefSeq" id="WP_111318325.1">
    <property type="nucleotide sequence ID" value="NZ_BIFX01000001.1"/>
</dbReference>
<name>A0A326UUE8_THEHA</name>
<feature type="transmembrane region" description="Helical" evidence="2">
    <location>
        <begin position="6"/>
        <end position="28"/>
    </location>
</feature>
<evidence type="ECO:0000256" key="1">
    <source>
        <dbReference type="SAM" id="MobiDB-lite"/>
    </source>
</evidence>
<reference evidence="3 4" key="1">
    <citation type="submission" date="2018-06" db="EMBL/GenBank/DDBJ databases">
        <title>Genomic Encyclopedia of Archaeal and Bacterial Type Strains, Phase II (KMG-II): from individual species to whole genera.</title>
        <authorList>
            <person name="Goeker M."/>
        </authorList>
    </citation>
    <scope>NUCLEOTIDE SEQUENCE [LARGE SCALE GENOMIC DNA]</scope>
    <source>
        <strain evidence="3 4">ATCC BAA-1881</strain>
    </source>
</reference>
<dbReference type="Proteomes" id="UP000248806">
    <property type="component" value="Unassembled WGS sequence"/>
</dbReference>
<keyword evidence="2" id="KW-1133">Transmembrane helix</keyword>
<feature type="compositionally biased region" description="Polar residues" evidence="1">
    <location>
        <begin position="236"/>
        <end position="249"/>
    </location>
</feature>
<feature type="transmembrane region" description="Helical" evidence="2">
    <location>
        <begin position="205"/>
        <end position="225"/>
    </location>
</feature>
<organism evidence="3 4">
    <name type="scientific">Thermosporothrix hazakensis</name>
    <dbReference type="NCBI Taxonomy" id="644383"/>
    <lineage>
        <taxon>Bacteria</taxon>
        <taxon>Bacillati</taxon>
        <taxon>Chloroflexota</taxon>
        <taxon>Ktedonobacteria</taxon>
        <taxon>Ktedonobacterales</taxon>
        <taxon>Thermosporotrichaceae</taxon>
        <taxon>Thermosporothrix</taxon>
    </lineage>
</organism>
<evidence type="ECO:0000313" key="4">
    <source>
        <dbReference type="Proteomes" id="UP000248806"/>
    </source>
</evidence>
<accession>A0A326UUE8</accession>
<feature type="transmembrane region" description="Helical" evidence="2">
    <location>
        <begin position="279"/>
        <end position="300"/>
    </location>
</feature>
<comment type="caution">
    <text evidence="3">The sequence shown here is derived from an EMBL/GenBank/DDBJ whole genome shotgun (WGS) entry which is preliminary data.</text>
</comment>
<feature type="transmembrane region" description="Helical" evidence="2">
    <location>
        <begin position="35"/>
        <end position="54"/>
    </location>
</feature>
<keyword evidence="4" id="KW-1185">Reference proteome</keyword>
<feature type="region of interest" description="Disordered" evidence="1">
    <location>
        <begin position="236"/>
        <end position="260"/>
    </location>
</feature>
<evidence type="ECO:0000313" key="3">
    <source>
        <dbReference type="EMBL" id="PZW36243.1"/>
    </source>
</evidence>
<feature type="transmembrane region" description="Helical" evidence="2">
    <location>
        <begin position="169"/>
        <end position="193"/>
    </location>
</feature>